<evidence type="ECO:0000256" key="1">
    <source>
        <dbReference type="ARBA" id="ARBA00010378"/>
    </source>
</evidence>
<name>A0A547PN70_9RHOB</name>
<protein>
    <submittedName>
        <fullName evidence="6">AAA family ATPase</fullName>
    </submittedName>
</protein>
<dbReference type="InterPro" id="IPR003593">
    <property type="entry name" value="AAA+_ATPase"/>
</dbReference>
<feature type="compositionally biased region" description="Low complexity" evidence="4">
    <location>
        <begin position="73"/>
        <end position="84"/>
    </location>
</feature>
<dbReference type="SUPFAM" id="SSF52540">
    <property type="entry name" value="P-loop containing nucleoside triphosphate hydrolases"/>
    <property type="match status" value="2"/>
</dbReference>
<dbReference type="EMBL" id="VFSV01000042">
    <property type="protein sequence ID" value="TRD15474.1"/>
    <property type="molecule type" value="Genomic_DNA"/>
</dbReference>
<dbReference type="PRINTS" id="PR00819">
    <property type="entry name" value="CBXCFQXSUPER"/>
</dbReference>
<dbReference type="InterPro" id="IPR050773">
    <property type="entry name" value="CbxX/CfxQ_RuBisCO_ESX"/>
</dbReference>
<feature type="region of interest" description="Disordered" evidence="4">
    <location>
        <begin position="66"/>
        <end position="123"/>
    </location>
</feature>
<dbReference type="PANTHER" id="PTHR43392">
    <property type="entry name" value="AAA-TYPE ATPASE FAMILY PROTEIN / ANKYRIN REPEAT FAMILY PROTEIN"/>
    <property type="match status" value="1"/>
</dbReference>
<dbReference type="GO" id="GO:0016887">
    <property type="term" value="F:ATP hydrolysis activity"/>
    <property type="evidence" value="ECO:0007669"/>
    <property type="project" value="InterPro"/>
</dbReference>
<dbReference type="Gene3D" id="3.40.50.300">
    <property type="entry name" value="P-loop containing nucleotide triphosphate hydrolases"/>
    <property type="match status" value="2"/>
</dbReference>
<dbReference type="AlphaFoldDB" id="A0A547PN70"/>
<feature type="domain" description="AAA+ ATPase" evidence="5">
    <location>
        <begin position="366"/>
        <end position="502"/>
    </location>
</feature>
<dbReference type="OrthoDB" id="9806903at2"/>
<sequence length="859" mass="94899">MNTHPFGVRAPIYLLCGLTDDEFVLGDTRIVTLETAIEEHLRALGFDQVAFHYTNDGIREVNLTVTEGPAGDPAPEASAPARPSRLVDGPMGRTRLTRRTVDTSSTPRTPVTPDDRHGSSRQVTRLSDADLPAYLRGFLRQRNGRRAIVFTDADFLLSGVDQSSLRNLQSFLRDFARSRVRNAICVFVSAHAGPAAFRAADDNAQHFFHSLRDHLFLATGTPRDNVLRIGPPEKDELLNLQRRLRLQEGLATNFDVLDSNLDALMSEIRSATAANHEIPDIRSMSVFANFEHIGEWNWTVAPNTSDALEELGRMHGRWAVSDRLHNDIEDARYILSQSALPARAAQPDNTVARLVSRKPTAPPHPIDLNYALVGRPGTGKTVIARLFGQAFKEAGLLPSGHFIEAKASDFVAGYLGQSEEKATALLDSAIGGTIFIDEVQNFEPDNQFHRTVVKQLLTYLENRRGEVSVIFATYPEHFDAFLNFDPGLERRITQKIVLEDYSGAESAEIFRGMAKERNLVLDDALDAVIEDLFDNWIYAREAKPAFANGGSVRKLIEEMQKPARRNGGVLLLDHVPEPQRPYLKATGRSNRGEDALAAALDELNGLVGLDELKTRVAGLVTMVQAAKKRGEAIPEGPGHFSFEGAPGTGKTTAARLMGQIFRNIGLLKSGHVEEADRQKLVAGYQGQTAIQVDEIVNRALDGVLFIDEAHNLATDERDPYGKEAIGTLTNRIENNRHRLCVILAGYSEPMNRLFAQDPGWDSRIGTRIAFANYTPVETAEIIRLFVASSNRTLAADLDAMLVEVARRLIEAEGEAFANGRSARNLVKAMMVSLDDRFIADDSVDPHQIILTDLPVHLRQ</sequence>
<comment type="similarity">
    <text evidence="1">Belongs to the CbxX/CfxQ family.</text>
</comment>
<evidence type="ECO:0000256" key="3">
    <source>
        <dbReference type="ARBA" id="ARBA00022840"/>
    </source>
</evidence>
<dbReference type="Pfam" id="PF00004">
    <property type="entry name" value="AAA"/>
    <property type="match status" value="2"/>
</dbReference>
<dbReference type="PANTHER" id="PTHR43392:SF2">
    <property type="entry name" value="AAA-TYPE ATPASE FAMILY PROTEIN _ ANKYRIN REPEAT FAMILY PROTEIN"/>
    <property type="match status" value="1"/>
</dbReference>
<dbReference type="SMART" id="SM00382">
    <property type="entry name" value="AAA"/>
    <property type="match status" value="2"/>
</dbReference>
<dbReference type="InterPro" id="IPR000641">
    <property type="entry name" value="CbxX/CfxQ"/>
</dbReference>
<gene>
    <name evidence="6" type="ORF">FEV53_16295</name>
</gene>
<proteinExistence type="inferred from homology"/>
<keyword evidence="7" id="KW-1185">Reference proteome</keyword>
<evidence type="ECO:0000259" key="5">
    <source>
        <dbReference type="SMART" id="SM00382"/>
    </source>
</evidence>
<organism evidence="6 7">
    <name type="scientific">Palleronia caenipelagi</name>
    <dbReference type="NCBI Taxonomy" id="2489174"/>
    <lineage>
        <taxon>Bacteria</taxon>
        <taxon>Pseudomonadati</taxon>
        <taxon>Pseudomonadota</taxon>
        <taxon>Alphaproteobacteria</taxon>
        <taxon>Rhodobacterales</taxon>
        <taxon>Roseobacteraceae</taxon>
        <taxon>Palleronia</taxon>
    </lineage>
</organism>
<evidence type="ECO:0000313" key="7">
    <source>
        <dbReference type="Proteomes" id="UP000318590"/>
    </source>
</evidence>
<dbReference type="InterPro" id="IPR027417">
    <property type="entry name" value="P-loop_NTPase"/>
</dbReference>
<keyword evidence="3" id="KW-0067">ATP-binding</keyword>
<keyword evidence="2" id="KW-0547">Nucleotide-binding</keyword>
<accession>A0A547PN70</accession>
<dbReference type="FunFam" id="3.40.50.300:FF:000216">
    <property type="entry name" value="Type VII secretion ATPase EccA"/>
    <property type="match status" value="1"/>
</dbReference>
<evidence type="ECO:0000256" key="2">
    <source>
        <dbReference type="ARBA" id="ARBA00022741"/>
    </source>
</evidence>
<feature type="domain" description="AAA+ ATPase" evidence="5">
    <location>
        <begin position="636"/>
        <end position="774"/>
    </location>
</feature>
<evidence type="ECO:0000313" key="6">
    <source>
        <dbReference type="EMBL" id="TRD15474.1"/>
    </source>
</evidence>
<comment type="caution">
    <text evidence="6">The sequence shown here is derived from an EMBL/GenBank/DDBJ whole genome shotgun (WGS) entry which is preliminary data.</text>
</comment>
<dbReference type="RefSeq" id="WP_142835842.1">
    <property type="nucleotide sequence ID" value="NZ_VFSV01000042.1"/>
</dbReference>
<dbReference type="CDD" id="cd00009">
    <property type="entry name" value="AAA"/>
    <property type="match status" value="2"/>
</dbReference>
<evidence type="ECO:0000256" key="4">
    <source>
        <dbReference type="SAM" id="MobiDB-lite"/>
    </source>
</evidence>
<dbReference type="GO" id="GO:0005524">
    <property type="term" value="F:ATP binding"/>
    <property type="evidence" value="ECO:0007669"/>
    <property type="project" value="UniProtKB-KW"/>
</dbReference>
<dbReference type="Proteomes" id="UP000318590">
    <property type="component" value="Unassembled WGS sequence"/>
</dbReference>
<dbReference type="InterPro" id="IPR003959">
    <property type="entry name" value="ATPase_AAA_core"/>
</dbReference>
<dbReference type="Gene3D" id="1.10.8.60">
    <property type="match status" value="2"/>
</dbReference>
<reference evidence="6 7" key="1">
    <citation type="submission" date="2019-06" db="EMBL/GenBank/DDBJ databases">
        <title>Paenimaribius caenipelagi gen. nov., sp. nov., isolated from a tidal flat.</title>
        <authorList>
            <person name="Yoon J.-H."/>
        </authorList>
    </citation>
    <scope>NUCLEOTIDE SEQUENCE [LARGE SCALE GENOMIC DNA]</scope>
    <source>
        <strain evidence="6 7">JBTF-M29</strain>
    </source>
</reference>